<dbReference type="EMBL" id="NCKW01020449">
    <property type="protein sequence ID" value="POM57915.1"/>
    <property type="molecule type" value="Genomic_DNA"/>
</dbReference>
<sequence>MAGSLSHVEKGRGQTIVFEVDISHWCAVIFDFRSEILWIYDPMHMIDYISKWFEVFLNVAMHTDATEDLQTLTQQRITAKDVDECRYNMFATVFLDACNN</sequence>
<proteinExistence type="predicted"/>
<evidence type="ECO:0008006" key="3">
    <source>
        <dbReference type="Google" id="ProtNLM"/>
    </source>
</evidence>
<dbReference type="Proteomes" id="UP000237271">
    <property type="component" value="Unassembled WGS sequence"/>
</dbReference>
<accession>A0A2P4WX96</accession>
<dbReference type="InterPro" id="IPR038765">
    <property type="entry name" value="Papain-like_cys_pep_sf"/>
</dbReference>
<reference evidence="1 2" key="1">
    <citation type="journal article" date="2017" name="Genome Biol. Evol.">
        <title>Phytophthora megakarya and P. palmivora, closely related causal agents of cacao black pod rot, underwent increases in genome sizes and gene numbers by different mechanisms.</title>
        <authorList>
            <person name="Ali S.S."/>
            <person name="Shao J."/>
            <person name="Lary D.J."/>
            <person name="Kronmiller B."/>
            <person name="Shen D."/>
            <person name="Strem M.D."/>
            <person name="Amoako-Attah I."/>
            <person name="Akrofi A.Y."/>
            <person name="Begoude B.A."/>
            <person name="Ten Hoopen G.M."/>
            <person name="Coulibaly K."/>
            <person name="Kebe B.I."/>
            <person name="Melnick R.L."/>
            <person name="Guiltinan M.J."/>
            <person name="Tyler B.M."/>
            <person name="Meinhardt L.W."/>
            <person name="Bailey B.A."/>
        </authorList>
    </citation>
    <scope>NUCLEOTIDE SEQUENCE [LARGE SCALE GENOMIC DNA]</scope>
    <source>
        <strain evidence="2">sbr112.9</strain>
    </source>
</reference>
<dbReference type="AlphaFoldDB" id="A0A2P4WX96"/>
<evidence type="ECO:0000313" key="1">
    <source>
        <dbReference type="EMBL" id="POM57915.1"/>
    </source>
</evidence>
<protein>
    <recommendedName>
        <fullName evidence="3">Ubiquitin-like protease family profile domain-containing protein</fullName>
    </recommendedName>
</protein>
<evidence type="ECO:0000313" key="2">
    <source>
        <dbReference type="Proteomes" id="UP000237271"/>
    </source>
</evidence>
<gene>
    <name evidence="1" type="ORF">PHPALM_37516</name>
</gene>
<name>A0A2P4WX96_9STRA</name>
<organism evidence="1 2">
    <name type="scientific">Phytophthora palmivora</name>
    <dbReference type="NCBI Taxonomy" id="4796"/>
    <lineage>
        <taxon>Eukaryota</taxon>
        <taxon>Sar</taxon>
        <taxon>Stramenopiles</taxon>
        <taxon>Oomycota</taxon>
        <taxon>Peronosporomycetes</taxon>
        <taxon>Peronosporales</taxon>
        <taxon>Peronosporaceae</taxon>
        <taxon>Phytophthora</taxon>
    </lineage>
</organism>
<dbReference type="OrthoDB" id="120267at2759"/>
<keyword evidence="2" id="KW-1185">Reference proteome</keyword>
<comment type="caution">
    <text evidence="1">The sequence shown here is derived from an EMBL/GenBank/DDBJ whole genome shotgun (WGS) entry which is preliminary data.</text>
</comment>
<dbReference type="SUPFAM" id="SSF54001">
    <property type="entry name" value="Cysteine proteinases"/>
    <property type="match status" value="1"/>
</dbReference>